<evidence type="ECO:0000256" key="12">
    <source>
        <dbReference type="PROSITE-ProRule" id="PRU00560"/>
    </source>
</evidence>
<dbReference type="Pfam" id="PF13361">
    <property type="entry name" value="UvrD_C"/>
    <property type="match status" value="1"/>
</dbReference>
<evidence type="ECO:0000256" key="2">
    <source>
        <dbReference type="ARBA" id="ARBA00022741"/>
    </source>
</evidence>
<dbReference type="EMBL" id="BSOJ01000010">
    <property type="protein sequence ID" value="GLR25998.1"/>
    <property type="molecule type" value="Genomic_DNA"/>
</dbReference>
<feature type="binding site" evidence="12">
    <location>
        <begin position="26"/>
        <end position="33"/>
    </location>
    <ligand>
        <name>ATP</name>
        <dbReference type="ChEBI" id="CHEBI:30616"/>
    </ligand>
</feature>
<evidence type="ECO:0000256" key="10">
    <source>
        <dbReference type="ARBA" id="ARBA00034923"/>
    </source>
</evidence>
<dbReference type="Gene3D" id="1.10.486.10">
    <property type="entry name" value="PCRA, domain 4"/>
    <property type="match status" value="1"/>
</dbReference>
<keyword evidence="5 12" id="KW-0067">ATP-binding</keyword>
<dbReference type="InterPro" id="IPR013986">
    <property type="entry name" value="DExx_box_DNA_helicase_dom_sf"/>
</dbReference>
<sequence length="747" mass="83152">MSLLETLNPEQLAAVTLPRASALILAGAGSGKTKVLTARIAWLIQTGQVGPSGVLAVTFTNKAAKEMLTRISAMLPINTRSMWVGTFHGLCNRMLRAHWKEAGLPQAFQILDTQDQLSAIKRMYKVLGIDAEKFPPKQLAHFVGAAKEQGLRPKDVDAYDEYHRMMVRLYEAYEMQCQREGVVDFSELLLRSFELLGANPALRAHYQARFKYILVDEFQDTNALQYNWLKRLAGEQGCIFAVGDDDQSIYAFRGARVANMAQFELDFNVQNRIKLEQNYRSVGNVLTAANALISNNKSRLGKELWTQAGEGEPIRVYEATSDQDEAAFVIERIKKLVLEEGFSRSDIAVLYRSNAQSRVIEQGLFNAGIAYRVYGGLRFFERAEIKHALAYLRLLDNADDDNSFSRVVNFPVRGIGSRTIEQLQDTATAQGTSLFRAIVGMQGRSQASLQKFADLIDRMRFETRGMPLPELVDKVIHDSGLIAHFEKDKDGEDRVENLKELVNAAASFSVSEGYYQDTPATMLDEEKLTTPLADFLSHASLEAGDNAAAAGQDAVQLMTVHSAKGLEFHCVFVTGLEEGLFPHENSLSTSVSGSDGGAVDGVEEERRLMYVAITRAREQLYLSHAQQRMLHGQIRYHLRSRFLDELPENVLKWLTPKRAHIASQGWSGLDNQIGWGAQSIHGNRAALSYTSKAPRPYPIGTGVNHARFGDGVVVAYEGEGEEQRIQINFGAQGMKWLMLSLAKLTKS</sequence>
<keyword evidence="3 12" id="KW-0378">Hydrolase</keyword>
<dbReference type="InterPro" id="IPR014017">
    <property type="entry name" value="DNA_helicase_UvrD-like_C"/>
</dbReference>
<evidence type="ECO:0000256" key="11">
    <source>
        <dbReference type="ARBA" id="ARBA00048988"/>
    </source>
</evidence>
<evidence type="ECO:0000313" key="15">
    <source>
        <dbReference type="EMBL" id="GLR25998.1"/>
    </source>
</evidence>
<comment type="caution">
    <text evidence="15">The sequence shown here is derived from an EMBL/GenBank/DDBJ whole genome shotgun (WGS) entry which is preliminary data.</text>
</comment>
<dbReference type="PROSITE" id="PS51198">
    <property type="entry name" value="UVRD_HELICASE_ATP_BIND"/>
    <property type="match status" value="1"/>
</dbReference>
<dbReference type="InterPro" id="IPR000212">
    <property type="entry name" value="DNA_helicase_UvrD/REP"/>
</dbReference>
<keyword evidence="2 12" id="KW-0547">Nucleotide-binding</keyword>
<feature type="domain" description="UvrD-like helicase C-terminal" evidence="14">
    <location>
        <begin position="283"/>
        <end position="565"/>
    </location>
</feature>
<dbReference type="InterPro" id="IPR014016">
    <property type="entry name" value="UvrD-like_ATP-bd"/>
</dbReference>
<comment type="similarity">
    <text evidence="1">Belongs to the helicase family. UvrD subfamily.</text>
</comment>
<evidence type="ECO:0000256" key="4">
    <source>
        <dbReference type="ARBA" id="ARBA00022806"/>
    </source>
</evidence>
<feature type="domain" description="UvrD-like helicase ATP-binding" evidence="13">
    <location>
        <begin position="5"/>
        <end position="282"/>
    </location>
</feature>
<keyword evidence="7" id="KW-0413">Isomerase</keyword>
<comment type="catalytic activity">
    <reaction evidence="11">
        <text>ATP + H2O = ADP + phosphate + H(+)</text>
        <dbReference type="Rhea" id="RHEA:13065"/>
        <dbReference type="ChEBI" id="CHEBI:15377"/>
        <dbReference type="ChEBI" id="CHEBI:15378"/>
        <dbReference type="ChEBI" id="CHEBI:30616"/>
        <dbReference type="ChEBI" id="CHEBI:43474"/>
        <dbReference type="ChEBI" id="CHEBI:456216"/>
        <dbReference type="EC" id="5.6.2.4"/>
    </reaction>
</comment>
<protein>
    <recommendedName>
        <fullName evidence="9">DNA 3'-5' helicase</fullName>
        <ecNumber evidence="9">5.6.2.4</ecNumber>
    </recommendedName>
    <alternativeName>
        <fullName evidence="10">DNA 3'-5' helicase II</fullName>
    </alternativeName>
</protein>
<evidence type="ECO:0000256" key="3">
    <source>
        <dbReference type="ARBA" id="ARBA00022801"/>
    </source>
</evidence>
<keyword evidence="4 12" id="KW-0347">Helicase</keyword>
<dbReference type="InterPro" id="IPR027417">
    <property type="entry name" value="P-loop_NTPase"/>
</dbReference>
<proteinExistence type="inferred from homology"/>
<dbReference type="Gene3D" id="3.40.50.300">
    <property type="entry name" value="P-loop containing nucleotide triphosphate hydrolases"/>
    <property type="match status" value="2"/>
</dbReference>
<dbReference type="Gene3D" id="1.10.10.160">
    <property type="match status" value="1"/>
</dbReference>
<dbReference type="GO" id="GO:0004386">
    <property type="term" value="F:helicase activity"/>
    <property type="evidence" value="ECO:0007669"/>
    <property type="project" value="UniProtKB-KW"/>
</dbReference>
<gene>
    <name evidence="15" type="primary">uvrD</name>
    <name evidence="15" type="ORF">GCM10007875_10860</name>
</gene>
<evidence type="ECO:0000256" key="8">
    <source>
        <dbReference type="ARBA" id="ARBA00034617"/>
    </source>
</evidence>
<keyword evidence="16" id="KW-1185">Reference proteome</keyword>
<dbReference type="Proteomes" id="UP001156664">
    <property type="component" value="Unassembled WGS sequence"/>
</dbReference>
<evidence type="ECO:0000256" key="7">
    <source>
        <dbReference type="ARBA" id="ARBA00023235"/>
    </source>
</evidence>
<evidence type="ECO:0000259" key="14">
    <source>
        <dbReference type="PROSITE" id="PS51217"/>
    </source>
</evidence>
<dbReference type="CDD" id="cd17932">
    <property type="entry name" value="DEXQc_UvrD"/>
    <property type="match status" value="1"/>
</dbReference>
<dbReference type="Pfam" id="PF00580">
    <property type="entry name" value="UvrD-helicase"/>
    <property type="match status" value="1"/>
</dbReference>
<evidence type="ECO:0000256" key="6">
    <source>
        <dbReference type="ARBA" id="ARBA00023125"/>
    </source>
</evidence>
<dbReference type="SUPFAM" id="SSF52540">
    <property type="entry name" value="P-loop containing nucleoside triphosphate hydrolases"/>
    <property type="match status" value="1"/>
</dbReference>
<evidence type="ECO:0000256" key="9">
    <source>
        <dbReference type="ARBA" id="ARBA00034808"/>
    </source>
</evidence>
<organism evidence="15 16">
    <name type="scientific">Limnobacter litoralis</name>
    <dbReference type="NCBI Taxonomy" id="481366"/>
    <lineage>
        <taxon>Bacteria</taxon>
        <taxon>Pseudomonadati</taxon>
        <taxon>Pseudomonadota</taxon>
        <taxon>Betaproteobacteria</taxon>
        <taxon>Burkholderiales</taxon>
        <taxon>Burkholderiaceae</taxon>
        <taxon>Limnobacter</taxon>
    </lineage>
</organism>
<comment type="catalytic activity">
    <reaction evidence="8">
        <text>Couples ATP hydrolysis with the unwinding of duplex DNA by translocating in the 3'-5' direction.</text>
        <dbReference type="EC" id="5.6.2.4"/>
    </reaction>
</comment>
<name>A0ABQ5YN53_9BURK</name>
<accession>A0ABQ5YN53</accession>
<dbReference type="PROSITE" id="PS51217">
    <property type="entry name" value="UVRD_HELICASE_CTER"/>
    <property type="match status" value="1"/>
</dbReference>
<evidence type="ECO:0000259" key="13">
    <source>
        <dbReference type="PROSITE" id="PS51198"/>
    </source>
</evidence>
<dbReference type="CDD" id="cd18807">
    <property type="entry name" value="SF1_C_UvrD"/>
    <property type="match status" value="1"/>
</dbReference>
<evidence type="ECO:0000313" key="16">
    <source>
        <dbReference type="Proteomes" id="UP001156664"/>
    </source>
</evidence>
<reference evidence="16" key="1">
    <citation type="journal article" date="2019" name="Int. J. Syst. Evol. Microbiol.">
        <title>The Global Catalogue of Microorganisms (GCM) 10K type strain sequencing project: providing services to taxonomists for standard genome sequencing and annotation.</title>
        <authorList>
            <consortium name="The Broad Institute Genomics Platform"/>
            <consortium name="The Broad Institute Genome Sequencing Center for Infectious Disease"/>
            <person name="Wu L."/>
            <person name="Ma J."/>
        </authorList>
    </citation>
    <scope>NUCLEOTIDE SEQUENCE [LARGE SCALE GENOMIC DNA]</scope>
    <source>
        <strain evidence="16">NBRC 105857</strain>
    </source>
</reference>
<evidence type="ECO:0000256" key="5">
    <source>
        <dbReference type="ARBA" id="ARBA00022840"/>
    </source>
</evidence>
<keyword evidence="6" id="KW-0238">DNA-binding</keyword>
<dbReference type="EC" id="5.6.2.4" evidence="9"/>
<dbReference type="PANTHER" id="PTHR11070">
    <property type="entry name" value="UVRD / RECB / PCRA DNA HELICASE FAMILY MEMBER"/>
    <property type="match status" value="1"/>
</dbReference>
<evidence type="ECO:0000256" key="1">
    <source>
        <dbReference type="ARBA" id="ARBA00009922"/>
    </source>
</evidence>
<dbReference type="Pfam" id="PF21196">
    <property type="entry name" value="PcrA_UvrD_tudor"/>
    <property type="match status" value="1"/>
</dbReference>
<dbReference type="RefSeq" id="WP_284280463.1">
    <property type="nucleotide sequence ID" value="NZ_BSOJ01000010.1"/>
</dbReference>
<dbReference type="PANTHER" id="PTHR11070:SF2">
    <property type="entry name" value="ATP-DEPENDENT DNA HELICASE SRS2"/>
    <property type="match status" value="1"/>
</dbReference>